<dbReference type="Proteomes" id="UP000536179">
    <property type="component" value="Unassembled WGS sequence"/>
</dbReference>
<feature type="region of interest" description="Disordered" evidence="1">
    <location>
        <begin position="917"/>
        <end position="941"/>
    </location>
</feature>
<accession>A0A7W5DU07</accession>
<dbReference type="InterPro" id="IPR051680">
    <property type="entry name" value="ATP-dep_Glu-Cys_Ligase-2"/>
</dbReference>
<reference evidence="4 5" key="1">
    <citation type="submission" date="2020-08" db="EMBL/GenBank/DDBJ databases">
        <title>Genomic Encyclopedia of Type Strains, Phase III (KMG-III): the genomes of soil and plant-associated and newly described type strains.</title>
        <authorList>
            <person name="Whitman W."/>
        </authorList>
    </citation>
    <scope>NUCLEOTIDE SEQUENCE [LARGE SCALE GENOMIC DNA]</scope>
    <source>
        <strain evidence="4 5">CECT 8075</strain>
    </source>
</reference>
<name>A0A7W5DU07_9BACT</name>
<gene>
    <name evidence="4" type="ORF">FHS27_000303</name>
</gene>
<dbReference type="Pfam" id="PF14403">
    <property type="entry name" value="CP_ATPgrasp_2"/>
    <property type="match status" value="1"/>
</dbReference>
<dbReference type="InterPro" id="IPR025841">
    <property type="entry name" value="CP_ATPgrasp_2"/>
</dbReference>
<dbReference type="PANTHER" id="PTHR34595">
    <property type="entry name" value="BLR5612 PROTEIN"/>
    <property type="match status" value="1"/>
</dbReference>
<dbReference type="RefSeq" id="WP_184300705.1">
    <property type="nucleotide sequence ID" value="NZ_JACHXU010000001.1"/>
</dbReference>
<dbReference type="EMBL" id="JACHXU010000001">
    <property type="protein sequence ID" value="MBB3204539.1"/>
    <property type="molecule type" value="Genomic_DNA"/>
</dbReference>
<evidence type="ECO:0000313" key="5">
    <source>
        <dbReference type="Proteomes" id="UP000536179"/>
    </source>
</evidence>
<dbReference type="Gene3D" id="3.40.50.11290">
    <property type="match status" value="1"/>
</dbReference>
<dbReference type="AlphaFoldDB" id="A0A7W5DU07"/>
<feature type="domain" description="Circularly permuted ATP-grasp type 2" evidence="3">
    <location>
        <begin position="148"/>
        <end position="539"/>
    </location>
</feature>
<dbReference type="Gene3D" id="3.30.1490.270">
    <property type="match status" value="1"/>
</dbReference>
<dbReference type="InterPro" id="IPR007296">
    <property type="entry name" value="DUF403"/>
</dbReference>
<protein>
    <submittedName>
        <fullName evidence="4">Putative circularly permuted ATP-grasp superfamily protein/putative alpha-E superfamily protein</fullName>
    </submittedName>
</protein>
<dbReference type="Pfam" id="PF04168">
    <property type="entry name" value="Alpha-E"/>
    <property type="match status" value="1"/>
</dbReference>
<evidence type="ECO:0000313" key="4">
    <source>
        <dbReference type="EMBL" id="MBB3204539.1"/>
    </source>
</evidence>
<dbReference type="SUPFAM" id="SSF56059">
    <property type="entry name" value="Glutathione synthetase ATP-binding domain-like"/>
    <property type="match status" value="1"/>
</dbReference>
<evidence type="ECO:0000259" key="3">
    <source>
        <dbReference type="Pfam" id="PF14403"/>
    </source>
</evidence>
<evidence type="ECO:0000256" key="1">
    <source>
        <dbReference type="SAM" id="MobiDB-lite"/>
    </source>
</evidence>
<comment type="caution">
    <text evidence="4">The sequence shown here is derived from an EMBL/GenBank/DDBJ whole genome shotgun (WGS) entry which is preliminary data.</text>
</comment>
<feature type="domain" description="DUF403" evidence="2">
    <location>
        <begin position="589"/>
        <end position="908"/>
    </location>
</feature>
<feature type="compositionally biased region" description="Pro residues" evidence="1">
    <location>
        <begin position="929"/>
        <end position="941"/>
    </location>
</feature>
<evidence type="ECO:0000259" key="2">
    <source>
        <dbReference type="Pfam" id="PF04168"/>
    </source>
</evidence>
<proteinExistence type="predicted"/>
<keyword evidence="5" id="KW-1185">Reference proteome</keyword>
<dbReference type="PANTHER" id="PTHR34595:SF2">
    <property type="entry name" value="BLR2978 PROTEIN"/>
    <property type="match status" value="1"/>
</dbReference>
<organism evidence="4 5">
    <name type="scientific">Aporhodopirellula rubra</name>
    <dbReference type="NCBI Taxonomy" id="980271"/>
    <lineage>
        <taxon>Bacteria</taxon>
        <taxon>Pseudomonadati</taxon>
        <taxon>Planctomycetota</taxon>
        <taxon>Planctomycetia</taxon>
        <taxon>Pirellulales</taxon>
        <taxon>Pirellulaceae</taxon>
        <taxon>Aporhodopirellula</taxon>
    </lineage>
</organism>
<sequence>MSTTIAAQLSLASYEKPAGRFDECRDANGVIRPHWATIEGTLNRIGATGLDERSLQIEQLIRENGLTFQVDANQKPSPGDDYLNAPSNVTNPLTTGPQGVAAGANGALPSGVLGSGPLGTGPIEPSATGKVPATPVDPSRPWQLAAVPVAFHEKDWLGLADGLAQRVRVLEAVLDDLLGPQNLIADRVIPPEIVWGNPRFYRAYHKLGRPDKTTADEASAMRSQASSRRLHVTAFDVVRGDNGGWWVTGDRTRAPSGLGYLLENRIVLSRALPHLHRRANVRRLAPFFESLRGHIRSLAPRARDNPRVALLTPGPGSYREFEDAYLARYLGYTLVQGRDLAVRGERLNLKTLGGLLPIEVLWRHVSDRKCDPLELDPMSLEGCTGLLQTIRGGHVSVVNGIGAALAEMPALLPFLAASARKLLGEELLLPSVATYWCGDEGPCRFVLENLDKLIIRSAYAVNEAKPSIPEYMTSEQKADLVRQIKAEPHRFVGQERLSHSLTPVWVEGKLQPWHLTLRSFQLQTADGIEVLPGGLARVSPKPDLLGRSPTSGQMTQDCWIVSEEPVDHEATLLSPESETIRLRRSGAELPSRVAEHLFWLGRYTERCESIARLLRTTLTRLAGEDEYDELSEMPRLVKALAAMGQLEPDYAIEGLDGAMPQLDLMLPASVFDCGTSRGFQSAAVGALRNASAVRDRISLDAYRILRSLHNEVVVQSRPRGANVIAAIERLNHCITLLLAFSGLAAESLTRTHGWRFVLLGRRIERAHQTAELLAATMTVPLANESSLCEAILDATDSLMTYRSRYLSLVQPAPTIDLLVTDESNPRSLRFQLQDIEQVLLELPTSASQVGLGADERIAADLMRRLLVADVGKLSRCDPNREREALAVLLEQVCVGMPKLANALEARYLIHTSVSQSLTGEPSKALPPLEFQPPNQPPTKLP</sequence>